<proteinExistence type="predicted"/>
<comment type="caution">
    <text evidence="2">The sequence shown here is derived from an EMBL/GenBank/DDBJ whole genome shotgun (WGS) entry which is preliminary data.</text>
</comment>
<feature type="compositionally biased region" description="Pro residues" evidence="1">
    <location>
        <begin position="69"/>
        <end position="78"/>
    </location>
</feature>
<evidence type="ECO:0000313" key="2">
    <source>
        <dbReference type="EMBL" id="GAA5483583.1"/>
    </source>
</evidence>
<feature type="region of interest" description="Disordered" evidence="1">
    <location>
        <begin position="49"/>
        <end position="103"/>
    </location>
</feature>
<dbReference type="EMBL" id="BAABRI010000015">
    <property type="protein sequence ID" value="GAA5483583.1"/>
    <property type="molecule type" value="Genomic_DNA"/>
</dbReference>
<evidence type="ECO:0000256" key="1">
    <source>
        <dbReference type="SAM" id="MobiDB-lite"/>
    </source>
</evidence>
<protein>
    <recommendedName>
        <fullName evidence="4">Roadblock/LAMTOR2 domain-containing protein</fullName>
    </recommendedName>
</protein>
<feature type="compositionally biased region" description="Pro residues" evidence="1">
    <location>
        <begin position="88"/>
        <end position="99"/>
    </location>
</feature>
<gene>
    <name evidence="2" type="ORF">Hsar01_02817</name>
</gene>
<dbReference type="RefSeq" id="WP_353567693.1">
    <property type="nucleotide sequence ID" value="NZ_BAABRI010000015.1"/>
</dbReference>
<name>A0ABP9UPV9_9BACT</name>
<dbReference type="Proteomes" id="UP001476282">
    <property type="component" value="Unassembled WGS sequence"/>
</dbReference>
<sequence length="237" mass="25043">MDPIVSWMDAEAVRQMASQLVAPMTTTGVGTPDDAGFDETFVGYVVPGSPGQGVVRPPAPPVATEESPAEPPPKPFFPPATAEAEPKAPAPPPLPPAPEPAEEVEPVPAVIAEEPPPTSDESTLGRRMARFRQWLEANFKSRGAFVLDRDGNPVIDDPAFAKLHFLARSLAQAYRPVKGEAGNVHVKIGSDAFLSVVPVDTAFGCLVLGVVLPTPLDAKDVRTVAAALEQVARPVRH</sequence>
<evidence type="ECO:0008006" key="4">
    <source>
        <dbReference type="Google" id="ProtNLM"/>
    </source>
</evidence>
<organism evidence="2 3">
    <name type="scientific">Haloferula sargassicola</name>
    <dbReference type="NCBI Taxonomy" id="490096"/>
    <lineage>
        <taxon>Bacteria</taxon>
        <taxon>Pseudomonadati</taxon>
        <taxon>Verrucomicrobiota</taxon>
        <taxon>Verrucomicrobiia</taxon>
        <taxon>Verrucomicrobiales</taxon>
        <taxon>Verrucomicrobiaceae</taxon>
        <taxon>Haloferula</taxon>
    </lineage>
</organism>
<reference evidence="2 3" key="1">
    <citation type="submission" date="2024-02" db="EMBL/GenBank/DDBJ databases">
        <title>Haloferula sargassicola NBRC 104335.</title>
        <authorList>
            <person name="Ichikawa N."/>
            <person name="Katano-Makiyama Y."/>
            <person name="Hidaka K."/>
        </authorList>
    </citation>
    <scope>NUCLEOTIDE SEQUENCE [LARGE SCALE GENOMIC DNA]</scope>
    <source>
        <strain evidence="2 3">NBRC 104335</strain>
    </source>
</reference>
<keyword evidence="3" id="KW-1185">Reference proteome</keyword>
<evidence type="ECO:0000313" key="3">
    <source>
        <dbReference type="Proteomes" id="UP001476282"/>
    </source>
</evidence>
<accession>A0ABP9UPV9</accession>